<name>A0ABU8C8Z2_9GAMM</name>
<feature type="transmembrane region" description="Helical" evidence="1">
    <location>
        <begin position="27"/>
        <end position="53"/>
    </location>
</feature>
<keyword evidence="1" id="KW-1133">Transmembrane helix</keyword>
<evidence type="ECO:0000313" key="4">
    <source>
        <dbReference type="Proteomes" id="UP001375382"/>
    </source>
</evidence>
<protein>
    <submittedName>
        <fullName evidence="3">CHASE2 domain-containing protein</fullName>
    </submittedName>
</protein>
<keyword evidence="1" id="KW-0812">Transmembrane</keyword>
<keyword evidence="4" id="KW-1185">Reference proteome</keyword>
<organism evidence="3 4">
    <name type="scientific">Rheinheimera muenzenbergensis</name>
    <dbReference type="NCBI Taxonomy" id="1193628"/>
    <lineage>
        <taxon>Bacteria</taxon>
        <taxon>Pseudomonadati</taxon>
        <taxon>Pseudomonadota</taxon>
        <taxon>Gammaproteobacteria</taxon>
        <taxon>Chromatiales</taxon>
        <taxon>Chromatiaceae</taxon>
        <taxon>Rheinheimera</taxon>
    </lineage>
</organism>
<dbReference type="Proteomes" id="UP001375382">
    <property type="component" value="Unassembled WGS sequence"/>
</dbReference>
<evidence type="ECO:0000259" key="2">
    <source>
        <dbReference type="Pfam" id="PF05226"/>
    </source>
</evidence>
<gene>
    <name evidence="3" type="ORF">MN202_14435</name>
</gene>
<evidence type="ECO:0000313" key="3">
    <source>
        <dbReference type="EMBL" id="MEH8018436.1"/>
    </source>
</evidence>
<reference evidence="3 4" key="1">
    <citation type="journal article" date="2023" name="Ecotoxicol. Environ. Saf.">
        <title>Mercury remediation potential of mercury-resistant strain Rheinheimera metallidurans sp. nov. isolated from a municipal waste dumping site.</title>
        <authorList>
            <person name="Yadav V."/>
            <person name="Manjhi A."/>
            <person name="Vadakedath N."/>
        </authorList>
    </citation>
    <scope>NUCLEOTIDE SEQUENCE [LARGE SCALE GENOMIC DNA]</scope>
    <source>
        <strain evidence="3 4">E-49</strain>
    </source>
</reference>
<dbReference type="RefSeq" id="WP_335736842.1">
    <property type="nucleotide sequence ID" value="NZ_JALAAR010000012.1"/>
</dbReference>
<feature type="transmembrane region" description="Helical" evidence="1">
    <location>
        <begin position="408"/>
        <end position="432"/>
    </location>
</feature>
<dbReference type="EMBL" id="JALAAR010000012">
    <property type="protein sequence ID" value="MEH8018436.1"/>
    <property type="molecule type" value="Genomic_DNA"/>
</dbReference>
<dbReference type="Pfam" id="PF05226">
    <property type="entry name" value="CHASE2"/>
    <property type="match status" value="1"/>
</dbReference>
<feature type="transmembrane region" description="Helical" evidence="1">
    <location>
        <begin position="369"/>
        <end position="387"/>
    </location>
</feature>
<comment type="caution">
    <text evidence="3">The sequence shown here is derived from an EMBL/GenBank/DDBJ whole genome shotgun (WGS) entry which is preliminary data.</text>
</comment>
<evidence type="ECO:0000256" key="1">
    <source>
        <dbReference type="SAM" id="Phobius"/>
    </source>
</evidence>
<feature type="domain" description="CHASE2" evidence="2">
    <location>
        <begin position="210"/>
        <end position="366"/>
    </location>
</feature>
<keyword evidence="1" id="KW-0472">Membrane</keyword>
<feature type="transmembrane region" description="Helical" evidence="1">
    <location>
        <begin position="438"/>
        <end position="456"/>
    </location>
</feature>
<proteinExistence type="predicted"/>
<sequence>MKRQPVNSDLKNFSRVRQTVRSAPGNLFLDVVQTITSPLGVVVIWSLIFSVLFNIDVFTHLALAEKSKEIATIHAHSEHIVVVEFDALAKSRVSDNIDNLTGIFNLVDKIFASSNPKQIILDYELINNETPNLPFNSKYLDKLTWGVVPYWRGEDYLIQGVAPGIFSYPDKITEYRVEGLIKPWGHLMLGLTPGTTDAISFIELIQYRQGNLIPSLALTSFVRGEYQLNIDELMFMHKGDGETPNCKHEAFTNLPSCAKLTSPQLFYTPPLPRYFASYPAFEILNSEQNTEISNTFDNKYVFISSTWDKHKDHYLSSVSTGSGAVSKIFGMLDVVQLQQSDGKVPGVYFHASILESLLNPSIGHPSISGVFYSVVISFPAILLVILLSLGLRKFLVSSNKPVLQERHFWIIFMLVATFSFPVFKEIAVYAVIKLDTLVNLMGIYLFTVLTASFLIAGDTRWQAD</sequence>
<accession>A0ABU8C8Z2</accession>
<dbReference type="InterPro" id="IPR007890">
    <property type="entry name" value="CHASE2"/>
</dbReference>